<keyword evidence="1" id="KW-0732">Signal</keyword>
<organism evidence="2 3">
    <name type="scientific">Neolentinus lepideus HHB14362 ss-1</name>
    <dbReference type="NCBI Taxonomy" id="1314782"/>
    <lineage>
        <taxon>Eukaryota</taxon>
        <taxon>Fungi</taxon>
        <taxon>Dikarya</taxon>
        <taxon>Basidiomycota</taxon>
        <taxon>Agaricomycotina</taxon>
        <taxon>Agaricomycetes</taxon>
        <taxon>Gloeophyllales</taxon>
        <taxon>Gloeophyllaceae</taxon>
        <taxon>Neolentinus</taxon>
    </lineage>
</organism>
<dbReference type="Proteomes" id="UP000076761">
    <property type="component" value="Unassembled WGS sequence"/>
</dbReference>
<gene>
    <name evidence="2" type="ORF">NEOLEDRAFT_1139762</name>
</gene>
<evidence type="ECO:0000313" key="2">
    <source>
        <dbReference type="EMBL" id="KZT21144.1"/>
    </source>
</evidence>
<accession>A0A165PJX3</accession>
<proteinExistence type="predicted"/>
<name>A0A165PJX3_9AGAM</name>
<dbReference type="AlphaFoldDB" id="A0A165PJX3"/>
<sequence>MLPVHVLVVSIALLVHVLLSRVHIHPIDLNVAMMLIGDPFRSLDATLTSPLVNMGGSTDHWP</sequence>
<protein>
    <submittedName>
        <fullName evidence="2">Uncharacterized protein</fullName>
    </submittedName>
</protein>
<keyword evidence="3" id="KW-1185">Reference proteome</keyword>
<feature type="chain" id="PRO_5007864036" evidence="1">
    <location>
        <begin position="25"/>
        <end position="62"/>
    </location>
</feature>
<dbReference type="InParanoid" id="A0A165PJX3"/>
<evidence type="ECO:0000313" key="3">
    <source>
        <dbReference type="Proteomes" id="UP000076761"/>
    </source>
</evidence>
<dbReference type="EMBL" id="KV425610">
    <property type="protein sequence ID" value="KZT21144.1"/>
    <property type="molecule type" value="Genomic_DNA"/>
</dbReference>
<evidence type="ECO:0000256" key="1">
    <source>
        <dbReference type="SAM" id="SignalP"/>
    </source>
</evidence>
<reference evidence="2 3" key="1">
    <citation type="journal article" date="2016" name="Mol. Biol. Evol.">
        <title>Comparative Genomics of Early-Diverging Mushroom-Forming Fungi Provides Insights into the Origins of Lignocellulose Decay Capabilities.</title>
        <authorList>
            <person name="Nagy L.G."/>
            <person name="Riley R."/>
            <person name="Tritt A."/>
            <person name="Adam C."/>
            <person name="Daum C."/>
            <person name="Floudas D."/>
            <person name="Sun H."/>
            <person name="Yadav J.S."/>
            <person name="Pangilinan J."/>
            <person name="Larsson K.H."/>
            <person name="Matsuura K."/>
            <person name="Barry K."/>
            <person name="Labutti K."/>
            <person name="Kuo R."/>
            <person name="Ohm R.A."/>
            <person name="Bhattacharya S.S."/>
            <person name="Shirouzu T."/>
            <person name="Yoshinaga Y."/>
            <person name="Martin F.M."/>
            <person name="Grigoriev I.V."/>
            <person name="Hibbett D.S."/>
        </authorList>
    </citation>
    <scope>NUCLEOTIDE SEQUENCE [LARGE SCALE GENOMIC DNA]</scope>
    <source>
        <strain evidence="2 3">HHB14362 ss-1</strain>
    </source>
</reference>
<feature type="signal peptide" evidence="1">
    <location>
        <begin position="1"/>
        <end position="24"/>
    </location>
</feature>